<dbReference type="Proteomes" id="UP000050509">
    <property type="component" value="Unassembled WGS sequence"/>
</dbReference>
<keyword evidence="2" id="KW-1185">Reference proteome</keyword>
<feature type="non-terminal residue" evidence="1">
    <location>
        <position position="109"/>
    </location>
</feature>
<proteinExistence type="predicted"/>
<gene>
    <name evidence="1" type="ORF">SE17_22325</name>
</gene>
<dbReference type="AlphaFoldDB" id="A0A0P9D7J1"/>
<comment type="caution">
    <text evidence="1">The sequence shown here is derived from an EMBL/GenBank/DDBJ whole genome shotgun (WGS) entry which is preliminary data.</text>
</comment>
<accession>A0A0P9D7J1</accession>
<dbReference type="EMBL" id="LJCR01001001">
    <property type="protein sequence ID" value="KPV51246.1"/>
    <property type="molecule type" value="Genomic_DNA"/>
</dbReference>
<reference evidence="1 2" key="1">
    <citation type="submission" date="2015-09" db="EMBL/GenBank/DDBJ databases">
        <title>Draft genome sequence of Kouleothrix aurantiaca JCM 19913.</title>
        <authorList>
            <person name="Hemp J."/>
        </authorList>
    </citation>
    <scope>NUCLEOTIDE SEQUENCE [LARGE SCALE GENOMIC DNA]</scope>
    <source>
        <strain evidence="1 2">COM-B</strain>
    </source>
</reference>
<sequence>MSDSANSKLELGLERLAKAGTDADLLGLALQSLHGALEDAFRAQLAADTHVPAAQRADITDPKKVQWKDLLDAMVLDRDLGADDRRTIWRVNGLRTRVAHGERSRINRA</sequence>
<evidence type="ECO:0000313" key="2">
    <source>
        <dbReference type="Proteomes" id="UP000050509"/>
    </source>
</evidence>
<protein>
    <submittedName>
        <fullName evidence="1">Uncharacterized protein</fullName>
    </submittedName>
</protein>
<organism evidence="1 2">
    <name type="scientific">Kouleothrix aurantiaca</name>
    <dbReference type="NCBI Taxonomy" id="186479"/>
    <lineage>
        <taxon>Bacteria</taxon>
        <taxon>Bacillati</taxon>
        <taxon>Chloroflexota</taxon>
        <taxon>Chloroflexia</taxon>
        <taxon>Chloroflexales</taxon>
        <taxon>Roseiflexineae</taxon>
        <taxon>Roseiflexaceae</taxon>
        <taxon>Kouleothrix</taxon>
    </lineage>
</organism>
<name>A0A0P9D7J1_9CHLR</name>
<evidence type="ECO:0000313" key="1">
    <source>
        <dbReference type="EMBL" id="KPV51246.1"/>
    </source>
</evidence>